<dbReference type="Proteomes" id="UP001589688">
    <property type="component" value="Unassembled WGS sequence"/>
</dbReference>
<name>A0ABV5ZLR1_9BACT</name>
<evidence type="ECO:0000313" key="3">
    <source>
        <dbReference type="Proteomes" id="UP001589688"/>
    </source>
</evidence>
<keyword evidence="3" id="KW-1185">Reference proteome</keyword>
<dbReference type="EMBL" id="JBHLZF010000002">
    <property type="protein sequence ID" value="MFB9897534.1"/>
    <property type="molecule type" value="Genomic_DNA"/>
</dbReference>
<sequence length="1160" mass="127892">MMSRTVTLAFCALLVVPLLADGHKADAAPRCVPNASFHNDNTEESVASPTEGVITARFVEGDAMKADLLQMLANFSVYMKNDFQHCATANSLGEACGCFKGENTMGSNEQGVRANADLSMVCAFLVKYAQGKVVLPGGVTWADLEQMAMKSLVFAYSTHKANRLKTCAGGDYWGSTSVRDHVWESSLWAMSVAYSAFFQWDKLSDEQKKQVCQLLKAECNYQLERTIPTGYAGDTKAEENGWEADVLAATLGLMPNDELAPRWFARLREFAINSYSQKDDANDMTVIDPDYDNVTVKDLYRGQNLYDDYTLQNHNYFHTSYQNVVVQELGEAALALKLFQTAMIGHEKWKTNALMHNNDKVMKEVLYHLALADGELAMPNGNDWSLFLYDQITSYSTNACFLRDPHALLLENLAYKMIKARQTTTADGSWLLRADVGARRMGVEAHRVMMTWLMHELLPTASMTATDWNHFNEQYGAAKLFTSQNIVRAATNDRFVTFSWSKGLQSYTGYIAANSVDKNKIIVPYRANNTGNLIGWYEVSGKKTNATPVVSGIYQLKGNSFAMNGELNTNEGTLNNRFAIYATPGNAVIYLDNVRANADAVITAEKGGLTAVSVDELTKTRRTLYTETGHRQLDGAGFSTFSTPWVNVDNALGIVQLAADGKYKDMAFGDRSNNNSILTARLYTLYGAGKRTCRRNDVVDRRALIYYSNTTATGTRRLLEKGRQLVCPEGWNGAMAADPDSTFYLLLCNFASDQKCKIQKVGTAYGAPVFNVETDIEDGKASASFVAEENHAITGELRFFISGKNGIKAVQDKNSPNVVYLKNLQGNLAPVDVAAMVGHGKVVRRRTNMAGTLKLSIVDGKLLIEETNEFPEDKEEDLTVGYNNITANHIANASFEEDVTYGDATGHVTIGGNTYSPCYVNTVQANDSRWPNILPVKGWTAANTLHGGSKFCRMYSMPYSTTLYCASPGNVGNYVDRCPRPIADGACGNRTLTVLNSWDKGGNAITQQTSLDKGKYRLLMNARYVCTNESRNDGQTVVSQGGNVNTSLTGIITADKTFFQYPTQPSTWQQLCYDFELAERQLVTISLGFGTSAAVGAANNSLLYIDNLRLLASKDNETVGIRELRHGAPDNDCYDLQGRRVGAPRANGIYIANHKKIVFK</sequence>
<feature type="chain" id="PRO_5046044294" description="Alginate lyase domain-containing protein" evidence="1">
    <location>
        <begin position="21"/>
        <end position="1160"/>
    </location>
</feature>
<dbReference type="Gene3D" id="1.50.10.100">
    <property type="entry name" value="Chondroitin AC/alginate lyase"/>
    <property type="match status" value="1"/>
</dbReference>
<keyword evidence="1" id="KW-0732">Signal</keyword>
<accession>A0ABV5ZLR1</accession>
<evidence type="ECO:0000313" key="2">
    <source>
        <dbReference type="EMBL" id="MFB9897534.1"/>
    </source>
</evidence>
<comment type="caution">
    <text evidence="2">The sequence shown here is derived from an EMBL/GenBank/DDBJ whole genome shotgun (WGS) entry which is preliminary data.</text>
</comment>
<reference evidence="2 3" key="1">
    <citation type="submission" date="2024-09" db="EMBL/GenBank/DDBJ databases">
        <authorList>
            <person name="Sun Q."/>
            <person name="Mori K."/>
        </authorList>
    </citation>
    <scope>NUCLEOTIDE SEQUENCE [LARGE SCALE GENOMIC DNA]</scope>
    <source>
        <strain evidence="2 3">ATCC 51272</strain>
    </source>
</reference>
<proteinExistence type="predicted"/>
<dbReference type="InterPro" id="IPR008929">
    <property type="entry name" value="Chondroitin_lyas"/>
</dbReference>
<feature type="signal peptide" evidence="1">
    <location>
        <begin position="1"/>
        <end position="20"/>
    </location>
</feature>
<gene>
    <name evidence="2" type="ORF">ACFFK8_06930</name>
</gene>
<dbReference type="RefSeq" id="WP_390183066.1">
    <property type="nucleotide sequence ID" value="NZ_JBHLZF010000002.1"/>
</dbReference>
<protein>
    <recommendedName>
        <fullName evidence="4">Alginate lyase domain-containing protein</fullName>
    </recommendedName>
</protein>
<evidence type="ECO:0008006" key="4">
    <source>
        <dbReference type="Google" id="ProtNLM"/>
    </source>
</evidence>
<evidence type="ECO:0000256" key="1">
    <source>
        <dbReference type="SAM" id="SignalP"/>
    </source>
</evidence>
<organism evidence="2 3">
    <name type="scientific">Hallella seregens ATCC 51272</name>
    <dbReference type="NCBI Taxonomy" id="1336250"/>
    <lineage>
        <taxon>Bacteria</taxon>
        <taxon>Pseudomonadati</taxon>
        <taxon>Bacteroidota</taxon>
        <taxon>Bacteroidia</taxon>
        <taxon>Bacteroidales</taxon>
        <taxon>Prevotellaceae</taxon>
        <taxon>Hallella</taxon>
    </lineage>
</organism>